<evidence type="ECO:0000256" key="1">
    <source>
        <dbReference type="SAM" id="MobiDB-lite"/>
    </source>
</evidence>
<dbReference type="EMBL" id="HG992977">
    <property type="protein sequence ID" value="CAE6995591.1"/>
    <property type="molecule type" value="Genomic_DNA"/>
</dbReference>
<proteinExistence type="predicted"/>
<organism evidence="2 3">
    <name type="scientific">Pyrenophora teres f. teres</name>
    <dbReference type="NCBI Taxonomy" id="97479"/>
    <lineage>
        <taxon>Eukaryota</taxon>
        <taxon>Fungi</taxon>
        <taxon>Dikarya</taxon>
        <taxon>Ascomycota</taxon>
        <taxon>Pezizomycotina</taxon>
        <taxon>Dothideomycetes</taxon>
        <taxon>Pleosporomycetidae</taxon>
        <taxon>Pleosporales</taxon>
        <taxon>Pleosporineae</taxon>
        <taxon>Pleosporaceae</taxon>
        <taxon>Pyrenophora</taxon>
    </lineage>
</organism>
<dbReference type="AlphaFoldDB" id="A0A6S6VPC6"/>
<evidence type="ECO:0000313" key="2">
    <source>
        <dbReference type="EMBL" id="CAE6995591.1"/>
    </source>
</evidence>
<protein>
    <submittedName>
        <fullName evidence="2">Uncharacterized protein</fullName>
    </submittedName>
</protein>
<feature type="region of interest" description="Disordered" evidence="1">
    <location>
        <begin position="286"/>
        <end position="319"/>
    </location>
</feature>
<sequence>MASSSPTIPLPPNRTCDITVDLYCPYHRKMVQDFIITACMTHNQILESIEAALVLNRFKDGQGRKIDQEIFVCDINGHRIYDSDSTNFNFNNIVNDEELLIGTKHNSRVRPSPKLEAVLYLEDDTRLLEKSVQDSDREALRGHISDLIRKDASIRKNVIRLVKPHTFITANIEALDNALDGQENTSYSITHSKAIMASNWYWDGTTQQFSQKVFALMAILSEATPGHPEIPMDIVINFKNERILDPLESPDIQEKDVKNVIRRLYRIAPSGIGSVWPGASIQKKIERNDIKKARGKERKGKEKRVEAPDEKVEELSSRR</sequence>
<feature type="compositionally biased region" description="Basic and acidic residues" evidence="1">
    <location>
        <begin position="299"/>
        <end position="319"/>
    </location>
</feature>
<accession>A0A6S6VPC6</accession>
<dbReference type="Proteomes" id="UP000472372">
    <property type="component" value="Chromosome 1"/>
</dbReference>
<gene>
    <name evidence="2" type="ORF">PTTW11_00139</name>
</gene>
<reference evidence="2" key="1">
    <citation type="submission" date="2021-02" db="EMBL/GenBank/DDBJ databases">
        <authorList>
            <person name="Syme A R."/>
            <person name="Syme A R."/>
            <person name="Moolhuijzen P."/>
        </authorList>
    </citation>
    <scope>NUCLEOTIDE SEQUENCE</scope>
    <source>
        <strain evidence="2">W1-1</strain>
    </source>
</reference>
<name>A0A6S6VPC6_9PLEO</name>
<evidence type="ECO:0000313" key="3">
    <source>
        <dbReference type="Proteomes" id="UP000472372"/>
    </source>
</evidence>